<dbReference type="FunFam" id="3.10.360.10:FF:000001">
    <property type="entry name" value="Beta-defensin 1"/>
    <property type="match status" value="1"/>
</dbReference>
<evidence type="ECO:0000313" key="9">
    <source>
        <dbReference type="Ensembl" id="ENSSMRP00000004677.1"/>
    </source>
</evidence>
<evidence type="ECO:0000256" key="2">
    <source>
        <dbReference type="ARBA" id="ARBA00022525"/>
    </source>
</evidence>
<reference evidence="9" key="2">
    <citation type="submission" date="2025-09" db="UniProtKB">
        <authorList>
            <consortium name="Ensembl"/>
        </authorList>
    </citation>
    <scope>IDENTIFICATION</scope>
</reference>
<keyword evidence="2" id="KW-0964">Secreted</keyword>
<proteinExistence type="predicted"/>
<feature type="chain" id="PRO_5034984133" description="Beta-defensin-like domain-containing protein" evidence="7">
    <location>
        <begin position="19"/>
        <end position="56"/>
    </location>
</feature>
<evidence type="ECO:0000256" key="3">
    <source>
        <dbReference type="ARBA" id="ARBA00022529"/>
    </source>
</evidence>
<evidence type="ECO:0000259" key="8">
    <source>
        <dbReference type="Pfam" id="PF00711"/>
    </source>
</evidence>
<dbReference type="GO" id="GO:0005576">
    <property type="term" value="C:extracellular region"/>
    <property type="evidence" value="ECO:0007669"/>
    <property type="project" value="UniProtKB-SubCell"/>
</dbReference>
<evidence type="ECO:0000256" key="5">
    <source>
        <dbReference type="ARBA" id="ARBA00023022"/>
    </source>
</evidence>
<dbReference type="GeneTree" id="ENSGT00990000207971"/>
<dbReference type="GO" id="GO:0042742">
    <property type="term" value="P:defense response to bacterium"/>
    <property type="evidence" value="ECO:0007669"/>
    <property type="project" value="UniProtKB-KW"/>
</dbReference>
<name>A0A8D0B9Y3_SALMN</name>
<comment type="subcellular location">
    <subcellularLocation>
        <location evidence="1">Secreted</location>
    </subcellularLocation>
</comment>
<dbReference type="Gene3D" id="3.10.360.10">
    <property type="entry name" value="Antimicrobial Peptide, Beta-defensin 2, Chain A"/>
    <property type="match status" value="1"/>
</dbReference>
<dbReference type="Pfam" id="PF00711">
    <property type="entry name" value="Defensin_beta"/>
    <property type="match status" value="1"/>
</dbReference>
<keyword evidence="7" id="KW-0732">Signal</keyword>
<keyword evidence="6" id="KW-1015">Disulfide bond</keyword>
<evidence type="ECO:0000256" key="4">
    <source>
        <dbReference type="ARBA" id="ARBA00022940"/>
    </source>
</evidence>
<dbReference type="AlphaFoldDB" id="A0A8D0B9Y3"/>
<dbReference type="OMA" id="GDLICCK"/>
<dbReference type="Proteomes" id="UP000694421">
    <property type="component" value="Unplaced"/>
</dbReference>
<reference evidence="9" key="1">
    <citation type="submission" date="2025-08" db="UniProtKB">
        <authorList>
            <consortium name="Ensembl"/>
        </authorList>
    </citation>
    <scope>IDENTIFICATION</scope>
</reference>
<keyword evidence="3" id="KW-0929">Antimicrobial</keyword>
<feature type="domain" description="Beta-defensin-like" evidence="8">
    <location>
        <begin position="20"/>
        <end position="55"/>
    </location>
</feature>
<keyword evidence="4" id="KW-0211">Defensin</keyword>
<dbReference type="SUPFAM" id="SSF57392">
    <property type="entry name" value="Defensin-like"/>
    <property type="match status" value="1"/>
</dbReference>
<evidence type="ECO:0000256" key="6">
    <source>
        <dbReference type="ARBA" id="ARBA00023157"/>
    </source>
</evidence>
<organism evidence="9 10">
    <name type="scientific">Salvator merianae</name>
    <name type="common">Argentine black and white tegu</name>
    <name type="synonym">Tupinambis merianae</name>
    <dbReference type="NCBI Taxonomy" id="96440"/>
    <lineage>
        <taxon>Eukaryota</taxon>
        <taxon>Metazoa</taxon>
        <taxon>Chordata</taxon>
        <taxon>Craniata</taxon>
        <taxon>Vertebrata</taxon>
        <taxon>Euteleostomi</taxon>
        <taxon>Lepidosauria</taxon>
        <taxon>Squamata</taxon>
        <taxon>Bifurcata</taxon>
        <taxon>Unidentata</taxon>
        <taxon>Episquamata</taxon>
        <taxon>Laterata</taxon>
        <taxon>Teiioidea</taxon>
        <taxon>Teiidae</taxon>
        <taxon>Salvator</taxon>
    </lineage>
</organism>
<evidence type="ECO:0000256" key="7">
    <source>
        <dbReference type="SAM" id="SignalP"/>
    </source>
</evidence>
<keyword evidence="5" id="KW-0044">Antibiotic</keyword>
<evidence type="ECO:0000313" key="10">
    <source>
        <dbReference type="Proteomes" id="UP000694421"/>
    </source>
</evidence>
<feature type="signal peptide" evidence="7">
    <location>
        <begin position="1"/>
        <end position="18"/>
    </location>
</feature>
<protein>
    <recommendedName>
        <fullName evidence="8">Beta-defensin-like domain-containing protein</fullName>
    </recommendedName>
</protein>
<keyword evidence="10" id="KW-1185">Reference proteome</keyword>
<dbReference type="Ensembl" id="ENSSMRT00000005520.1">
    <property type="protein sequence ID" value="ENSSMRP00000004677.1"/>
    <property type="gene ID" value="ENSSMRG00000003848.1"/>
</dbReference>
<dbReference type="InterPro" id="IPR001855">
    <property type="entry name" value="Defensin_beta-like"/>
</dbReference>
<accession>A0A8D0B9Y3</accession>
<sequence>IKYLCILKLLFFSPPSSLEDTRACRVSGGFCMSAVCPPTFLASGSCHGGDLICCKK</sequence>
<evidence type="ECO:0000256" key="1">
    <source>
        <dbReference type="ARBA" id="ARBA00004613"/>
    </source>
</evidence>